<protein>
    <submittedName>
        <fullName evidence="1">ATP synthase f chain, mitochondrial</fullName>
    </submittedName>
</protein>
<gene>
    <name evidence="1" type="primary">ATP17</name>
    <name evidence="1" type="ORF">FBU59_006748</name>
</gene>
<evidence type="ECO:0000313" key="2">
    <source>
        <dbReference type="Proteomes" id="UP001150603"/>
    </source>
</evidence>
<proteinExistence type="predicted"/>
<keyword evidence="2" id="KW-1185">Reference proteome</keyword>
<sequence>MNAAIGRTMLKRTTNLRNYSSLREIIPPNIGFAARAGESAAPEAASGVAASAQDISKVVSLYRGLPKGEVAAPAARGGPLARYHARYIGGDKPSGAPIVHVIGALLVSGYSIHYFMHLKHHKHAENH</sequence>
<dbReference type="EMBL" id="JANBPW010006057">
    <property type="protein sequence ID" value="KAJ1931328.1"/>
    <property type="molecule type" value="Genomic_DNA"/>
</dbReference>
<evidence type="ECO:0000313" key="1">
    <source>
        <dbReference type="EMBL" id="KAJ1931328.1"/>
    </source>
</evidence>
<name>A0ACC1IZ29_9FUNG</name>
<organism evidence="1 2">
    <name type="scientific">Linderina macrospora</name>
    <dbReference type="NCBI Taxonomy" id="4868"/>
    <lineage>
        <taxon>Eukaryota</taxon>
        <taxon>Fungi</taxon>
        <taxon>Fungi incertae sedis</taxon>
        <taxon>Zoopagomycota</taxon>
        <taxon>Kickxellomycotina</taxon>
        <taxon>Kickxellomycetes</taxon>
        <taxon>Kickxellales</taxon>
        <taxon>Kickxellaceae</taxon>
        <taxon>Linderina</taxon>
    </lineage>
</organism>
<reference evidence="1" key="1">
    <citation type="submission" date="2022-07" db="EMBL/GenBank/DDBJ databases">
        <title>Phylogenomic reconstructions and comparative analyses of Kickxellomycotina fungi.</title>
        <authorList>
            <person name="Reynolds N.K."/>
            <person name="Stajich J.E."/>
            <person name="Barry K."/>
            <person name="Grigoriev I.V."/>
            <person name="Crous P."/>
            <person name="Smith M.E."/>
        </authorList>
    </citation>
    <scope>NUCLEOTIDE SEQUENCE</scope>
    <source>
        <strain evidence="1">NRRL 5244</strain>
    </source>
</reference>
<dbReference type="Proteomes" id="UP001150603">
    <property type="component" value="Unassembled WGS sequence"/>
</dbReference>
<accession>A0ACC1IZ29</accession>
<comment type="caution">
    <text evidence="1">The sequence shown here is derived from an EMBL/GenBank/DDBJ whole genome shotgun (WGS) entry which is preliminary data.</text>
</comment>